<reference evidence="2 3" key="1">
    <citation type="journal article" date="2015" name="Mol. Plant Microbe Interact.">
        <title>Genome, transcriptome, and functional analyses of Penicillium expansum provide new insights into secondary metabolism and pathogenicity.</title>
        <authorList>
            <person name="Ballester A.R."/>
            <person name="Marcet-Houben M."/>
            <person name="Levin E."/>
            <person name="Sela N."/>
            <person name="Selma-Lazaro C."/>
            <person name="Carmona L."/>
            <person name="Wisniewski M."/>
            <person name="Droby S."/>
            <person name="Gonzalez-Candelas L."/>
            <person name="Gabaldon T."/>
        </authorList>
    </citation>
    <scope>NUCLEOTIDE SEQUENCE [LARGE SCALE GENOMIC DNA]</scope>
    <source>
        <strain evidence="2 3">MD-8</strain>
    </source>
</reference>
<dbReference type="STRING" id="27334.A0A0A2JM74"/>
<dbReference type="HOGENOM" id="CLU_066042_6_1_1"/>
<dbReference type="VEuPathDB" id="FungiDB:PEXP_028890"/>
<dbReference type="RefSeq" id="XP_016595072.1">
    <property type="nucleotide sequence ID" value="XM_016748230.1"/>
</dbReference>
<evidence type="ECO:0000313" key="2">
    <source>
        <dbReference type="EMBL" id="KGO52315.1"/>
    </source>
</evidence>
<dbReference type="Proteomes" id="UP000030143">
    <property type="component" value="Unassembled WGS sequence"/>
</dbReference>
<keyword evidence="1" id="KW-0472">Membrane</keyword>
<dbReference type="GeneID" id="27683651"/>
<keyword evidence="3" id="KW-1185">Reference proteome</keyword>
<sequence length="214" mass="24699">MIDESQYQRLPIDEDNTAVLSAHEPSPRWRKTWSLFFAALLAVSLLLLLSFLPARIPGAHTTNSPSPEYQHCGNSTDIAKSRGCQFDLLNYVWLPERCSEKETVEEFRIWLNSPERQFGSWPFFADREGHEHIANEQALSERVNVDTRAPQEEHLAHCIFLWRRLVRVADMKVELDIGMGHIHHCTEGLLCRGQIQWMRSGLIQCFKLDSVDAE</sequence>
<dbReference type="AlphaFoldDB" id="A0A0A2JM74"/>
<dbReference type="OrthoDB" id="3501153at2759"/>
<keyword evidence="1" id="KW-0812">Transmembrane</keyword>
<feature type="transmembrane region" description="Helical" evidence="1">
    <location>
        <begin position="33"/>
        <end position="52"/>
    </location>
</feature>
<gene>
    <name evidence="2" type="ORF">PEX2_109640</name>
</gene>
<proteinExistence type="predicted"/>
<keyword evidence="1" id="KW-1133">Transmembrane helix</keyword>
<dbReference type="PANTHER" id="PTHR35896">
    <property type="entry name" value="IG-LIKE DOMAIN-CONTAINING PROTEIN"/>
    <property type="match status" value="1"/>
</dbReference>
<dbReference type="PANTHER" id="PTHR35896:SF3">
    <property type="entry name" value="MAJOR FACILITATOR SUPERFAMILY TRANSPORTER"/>
    <property type="match status" value="1"/>
</dbReference>
<evidence type="ECO:0000256" key="1">
    <source>
        <dbReference type="SAM" id="Phobius"/>
    </source>
</evidence>
<organism evidence="2 3">
    <name type="scientific">Penicillium expansum</name>
    <name type="common">Blue mold rot fungus</name>
    <dbReference type="NCBI Taxonomy" id="27334"/>
    <lineage>
        <taxon>Eukaryota</taxon>
        <taxon>Fungi</taxon>
        <taxon>Dikarya</taxon>
        <taxon>Ascomycota</taxon>
        <taxon>Pezizomycotina</taxon>
        <taxon>Eurotiomycetes</taxon>
        <taxon>Eurotiomycetidae</taxon>
        <taxon>Eurotiales</taxon>
        <taxon>Aspergillaceae</taxon>
        <taxon>Penicillium</taxon>
    </lineage>
</organism>
<dbReference type="InterPro" id="IPR053008">
    <property type="entry name" value="Phomopsin_biosynth_assoc"/>
</dbReference>
<dbReference type="EMBL" id="JQFZ01000267">
    <property type="protein sequence ID" value="KGO52315.1"/>
    <property type="molecule type" value="Genomic_DNA"/>
</dbReference>
<accession>A0A0A2JM74</accession>
<protein>
    <submittedName>
        <fullName evidence="2">Uncharacterized protein</fullName>
    </submittedName>
</protein>
<dbReference type="PhylomeDB" id="A0A0A2JM74"/>
<evidence type="ECO:0000313" key="3">
    <source>
        <dbReference type="Proteomes" id="UP000030143"/>
    </source>
</evidence>
<comment type="caution">
    <text evidence="2">The sequence shown here is derived from an EMBL/GenBank/DDBJ whole genome shotgun (WGS) entry which is preliminary data.</text>
</comment>
<name>A0A0A2JM74_PENEN</name>